<name>A0A564ZH92_9BACT</name>
<dbReference type="SUPFAM" id="SSF54909">
    <property type="entry name" value="Dimeric alpha+beta barrel"/>
    <property type="match status" value="1"/>
</dbReference>
<dbReference type="EMBL" id="CABIKM010000011">
    <property type="protein sequence ID" value="VUZ84277.1"/>
    <property type="molecule type" value="Genomic_DNA"/>
</dbReference>
<organism evidence="2 3">
    <name type="scientific">Candidatus Methylomirabilis lanthanidiphila</name>
    <dbReference type="NCBI Taxonomy" id="2211376"/>
    <lineage>
        <taxon>Bacteria</taxon>
        <taxon>Candidatus Methylomirabilota</taxon>
        <taxon>Candidatus Methylomirabilia</taxon>
        <taxon>Candidatus Methylomirabilales</taxon>
        <taxon>Candidatus Methylomirabilaceae</taxon>
        <taxon>Candidatus Methylomirabilis</taxon>
    </lineage>
</organism>
<dbReference type="PANTHER" id="PTHR41521:SF4">
    <property type="entry name" value="BLR0684 PROTEIN"/>
    <property type="match status" value="1"/>
</dbReference>
<dbReference type="PANTHER" id="PTHR41521">
    <property type="match status" value="1"/>
</dbReference>
<dbReference type="InterPro" id="IPR011008">
    <property type="entry name" value="Dimeric_a/b-barrel"/>
</dbReference>
<evidence type="ECO:0000259" key="1">
    <source>
        <dbReference type="Pfam" id="PF07045"/>
    </source>
</evidence>
<dbReference type="Proteomes" id="UP000334340">
    <property type="component" value="Unassembled WGS sequence"/>
</dbReference>
<dbReference type="Pfam" id="PF07045">
    <property type="entry name" value="DUF1330"/>
    <property type="match status" value="1"/>
</dbReference>
<evidence type="ECO:0000313" key="2">
    <source>
        <dbReference type="EMBL" id="VUZ84277.1"/>
    </source>
</evidence>
<gene>
    <name evidence="2" type="ORF">MELA_00648</name>
</gene>
<dbReference type="AlphaFoldDB" id="A0A564ZH92"/>
<sequence length="96" mass="10877">MPAYMILDIEVSDPIGFEQYKRVAPPALAVYGGRYLARGGRTDILEGKWVPSRLVILEFPDAARAKQWLESPEYREARDLRRQSATTNIVVIEGVE</sequence>
<dbReference type="Gene3D" id="3.30.70.100">
    <property type="match status" value="1"/>
</dbReference>
<keyword evidence="3" id="KW-1185">Reference proteome</keyword>
<evidence type="ECO:0000313" key="3">
    <source>
        <dbReference type="Proteomes" id="UP000334340"/>
    </source>
</evidence>
<proteinExistence type="predicted"/>
<dbReference type="InterPro" id="IPR010753">
    <property type="entry name" value="DUF1330"/>
</dbReference>
<protein>
    <recommendedName>
        <fullName evidence="1">DUF1330 domain-containing protein</fullName>
    </recommendedName>
</protein>
<accession>A0A564ZH92</accession>
<feature type="domain" description="DUF1330" evidence="1">
    <location>
        <begin position="2"/>
        <end position="95"/>
    </location>
</feature>
<reference evidence="2 3" key="1">
    <citation type="submission" date="2019-07" db="EMBL/GenBank/DDBJ databases">
        <authorList>
            <person name="Cremers G."/>
        </authorList>
    </citation>
    <scope>NUCLEOTIDE SEQUENCE [LARGE SCALE GENOMIC DNA]</scope>
</reference>